<evidence type="ECO:0000313" key="2">
    <source>
        <dbReference type="Proteomes" id="UP000293360"/>
    </source>
</evidence>
<keyword evidence="2" id="KW-1185">Reference proteome</keyword>
<dbReference type="SUPFAM" id="SSF82171">
    <property type="entry name" value="DPP6 N-terminal domain-like"/>
    <property type="match status" value="1"/>
</dbReference>
<dbReference type="Gene3D" id="2.120.10.30">
    <property type="entry name" value="TolB, C-terminal domain"/>
    <property type="match status" value="1"/>
</dbReference>
<dbReference type="InterPro" id="IPR011042">
    <property type="entry name" value="6-blade_b-propeller_TolB-like"/>
</dbReference>
<proteinExistence type="predicted"/>
<reference evidence="1 2" key="1">
    <citation type="submission" date="2018-06" db="EMBL/GenBank/DDBJ databases">
        <title>Complete Genomes of Monosporascus.</title>
        <authorList>
            <person name="Robinson A.J."/>
            <person name="Natvig D.O."/>
        </authorList>
    </citation>
    <scope>NUCLEOTIDE SEQUENCE [LARGE SCALE GENOMIC DNA]</scope>
    <source>
        <strain evidence="1 2">CBS 110550</strain>
    </source>
</reference>
<gene>
    <name evidence="1" type="ORF">DL764_010066</name>
</gene>
<dbReference type="Proteomes" id="UP000293360">
    <property type="component" value="Unassembled WGS sequence"/>
</dbReference>
<comment type="caution">
    <text evidence="1">The sequence shown here is derived from an EMBL/GenBank/DDBJ whole genome shotgun (WGS) entry which is preliminary data.</text>
</comment>
<dbReference type="AlphaFoldDB" id="A0A4Q4SWD5"/>
<sequence>MLQPIITSGTNLYINPSAISVGELRGFTGRGLEVTYVGYPAESSNIDVFAVGLLDGKVRRLTTHPEYADPIDFSPDDKWFAVMDTRGSNRQMFISGMRNIPPITDLISASVTASTRNNGRRRFFQPYMLDYYGDRGSYHGQKINGPGYGAPGSGSINDPEWNGMADPKWAPDSSKLVYWESQTRYPDCGGTNPLPCYPSKEPGGRTYRLMLAKFASRKPNPVPRVAPVPDVVPWGLPYVPGSVDPERPEPPQGNYTLAGKVTGHAKVKIIHLPNTDYIDSVAVTYYNFSDDGKVFLDGFEHVTSRALNTTLNHVDWFSDIRQSGATEGRKNTSEDGFHLEIDVLINKFNANGTLTTVIDGVVYNQPLNGA</sequence>
<dbReference type="STRING" id="155417.A0A4Q4SWD5"/>
<evidence type="ECO:0000313" key="1">
    <source>
        <dbReference type="EMBL" id="RYO78963.1"/>
    </source>
</evidence>
<name>A0A4Q4SWD5_9PEZI</name>
<protein>
    <submittedName>
        <fullName evidence="1">Uncharacterized protein</fullName>
    </submittedName>
</protein>
<accession>A0A4Q4SWD5</accession>
<dbReference type="OrthoDB" id="10265322at2759"/>
<dbReference type="EMBL" id="QJNU01001150">
    <property type="protein sequence ID" value="RYO78963.1"/>
    <property type="molecule type" value="Genomic_DNA"/>
</dbReference>
<organism evidence="1 2">
    <name type="scientific">Monosporascus ibericus</name>
    <dbReference type="NCBI Taxonomy" id="155417"/>
    <lineage>
        <taxon>Eukaryota</taxon>
        <taxon>Fungi</taxon>
        <taxon>Dikarya</taxon>
        <taxon>Ascomycota</taxon>
        <taxon>Pezizomycotina</taxon>
        <taxon>Sordariomycetes</taxon>
        <taxon>Xylariomycetidae</taxon>
        <taxon>Xylariales</taxon>
        <taxon>Xylariales incertae sedis</taxon>
        <taxon>Monosporascus</taxon>
    </lineage>
</organism>